<protein>
    <submittedName>
        <fullName evidence="1">Uncharacterized protein</fullName>
    </submittedName>
</protein>
<proteinExistence type="predicted"/>
<dbReference type="AlphaFoldDB" id="A0AAN6VZL4"/>
<evidence type="ECO:0000313" key="2">
    <source>
        <dbReference type="Proteomes" id="UP001302321"/>
    </source>
</evidence>
<dbReference type="Proteomes" id="UP001302321">
    <property type="component" value="Unassembled WGS sequence"/>
</dbReference>
<sequence>MLIVYTLEWTYSIASAANFNAADAILLLYKHGADVNKADLGAETPLLDSIMTNAYAAQPVPLRLGASHLAVARSGRNLLHFAAPFGYEKTLENPAISKFTGLDIAVRDSDGKTALKLFEEREPVSDELRQAFQRFLGSLDSVSQADWASREEGTDNEDQEFLDAVEVIKS</sequence>
<dbReference type="InterPro" id="IPR036770">
    <property type="entry name" value="Ankyrin_rpt-contain_sf"/>
</dbReference>
<dbReference type="EMBL" id="MU866667">
    <property type="protein sequence ID" value="KAK4171017.1"/>
    <property type="molecule type" value="Genomic_DNA"/>
</dbReference>
<dbReference type="SUPFAM" id="SSF48403">
    <property type="entry name" value="Ankyrin repeat"/>
    <property type="match status" value="1"/>
</dbReference>
<dbReference type="Gene3D" id="1.25.40.20">
    <property type="entry name" value="Ankyrin repeat-containing domain"/>
    <property type="match status" value="1"/>
</dbReference>
<accession>A0AAN6VZL4</accession>
<keyword evidence="2" id="KW-1185">Reference proteome</keyword>
<reference evidence="1" key="1">
    <citation type="journal article" date="2023" name="Mol. Phylogenet. Evol.">
        <title>Genome-scale phylogeny and comparative genomics of the fungal order Sordariales.</title>
        <authorList>
            <person name="Hensen N."/>
            <person name="Bonometti L."/>
            <person name="Westerberg I."/>
            <person name="Brannstrom I.O."/>
            <person name="Guillou S."/>
            <person name="Cros-Aarteil S."/>
            <person name="Calhoun S."/>
            <person name="Haridas S."/>
            <person name="Kuo A."/>
            <person name="Mondo S."/>
            <person name="Pangilinan J."/>
            <person name="Riley R."/>
            <person name="LaButti K."/>
            <person name="Andreopoulos B."/>
            <person name="Lipzen A."/>
            <person name="Chen C."/>
            <person name="Yan M."/>
            <person name="Daum C."/>
            <person name="Ng V."/>
            <person name="Clum A."/>
            <person name="Steindorff A."/>
            <person name="Ohm R.A."/>
            <person name="Martin F."/>
            <person name="Silar P."/>
            <person name="Natvig D.O."/>
            <person name="Lalanne C."/>
            <person name="Gautier V."/>
            <person name="Ament-Velasquez S.L."/>
            <person name="Kruys A."/>
            <person name="Hutchinson M.I."/>
            <person name="Powell A.J."/>
            <person name="Barry K."/>
            <person name="Miller A.N."/>
            <person name="Grigoriev I.V."/>
            <person name="Debuchy R."/>
            <person name="Gladieux P."/>
            <person name="Hiltunen Thoren M."/>
            <person name="Johannesson H."/>
        </authorList>
    </citation>
    <scope>NUCLEOTIDE SEQUENCE</scope>
    <source>
        <strain evidence="1">CBS 892.96</strain>
    </source>
</reference>
<evidence type="ECO:0000313" key="1">
    <source>
        <dbReference type="EMBL" id="KAK4171017.1"/>
    </source>
</evidence>
<comment type="caution">
    <text evidence="1">The sequence shown here is derived from an EMBL/GenBank/DDBJ whole genome shotgun (WGS) entry which is preliminary data.</text>
</comment>
<gene>
    <name evidence="1" type="ORF">QBC36DRAFT_368481</name>
</gene>
<reference evidence="1" key="2">
    <citation type="submission" date="2023-05" db="EMBL/GenBank/DDBJ databases">
        <authorList>
            <consortium name="Lawrence Berkeley National Laboratory"/>
            <person name="Steindorff A."/>
            <person name="Hensen N."/>
            <person name="Bonometti L."/>
            <person name="Westerberg I."/>
            <person name="Brannstrom I.O."/>
            <person name="Guillou S."/>
            <person name="Cros-Aarteil S."/>
            <person name="Calhoun S."/>
            <person name="Haridas S."/>
            <person name="Kuo A."/>
            <person name="Mondo S."/>
            <person name="Pangilinan J."/>
            <person name="Riley R."/>
            <person name="Labutti K."/>
            <person name="Andreopoulos B."/>
            <person name="Lipzen A."/>
            <person name="Chen C."/>
            <person name="Yanf M."/>
            <person name="Daum C."/>
            <person name="Ng V."/>
            <person name="Clum A."/>
            <person name="Ohm R."/>
            <person name="Martin F."/>
            <person name="Silar P."/>
            <person name="Natvig D."/>
            <person name="Lalanne C."/>
            <person name="Gautier V."/>
            <person name="Ament-Velasquez S.L."/>
            <person name="Kruys A."/>
            <person name="Hutchinson M.I."/>
            <person name="Powell A.J."/>
            <person name="Barry K."/>
            <person name="Miller A.N."/>
            <person name="Grigoriev I.V."/>
            <person name="Debuchy R."/>
            <person name="Gladieux P."/>
            <person name="Thoren M.H."/>
            <person name="Johannesson H."/>
        </authorList>
    </citation>
    <scope>NUCLEOTIDE SEQUENCE</scope>
    <source>
        <strain evidence="1">CBS 892.96</strain>
    </source>
</reference>
<organism evidence="1 2">
    <name type="scientific">Triangularia setosa</name>
    <dbReference type="NCBI Taxonomy" id="2587417"/>
    <lineage>
        <taxon>Eukaryota</taxon>
        <taxon>Fungi</taxon>
        <taxon>Dikarya</taxon>
        <taxon>Ascomycota</taxon>
        <taxon>Pezizomycotina</taxon>
        <taxon>Sordariomycetes</taxon>
        <taxon>Sordariomycetidae</taxon>
        <taxon>Sordariales</taxon>
        <taxon>Podosporaceae</taxon>
        <taxon>Triangularia</taxon>
    </lineage>
</organism>
<name>A0AAN6VZL4_9PEZI</name>